<dbReference type="Gene3D" id="3.30.720.50">
    <property type="match status" value="1"/>
</dbReference>
<dbReference type="Pfam" id="PF00635">
    <property type="entry name" value="Motile_Sperm"/>
    <property type="match status" value="1"/>
</dbReference>
<dbReference type="InterPro" id="IPR004170">
    <property type="entry name" value="WWE_dom"/>
</dbReference>
<dbReference type="InterPro" id="IPR037197">
    <property type="entry name" value="WWE_dom_sf"/>
</dbReference>
<accession>A0ABM0LZ15</accession>
<keyword evidence="9" id="KW-1185">Reference proteome</keyword>
<sequence>MMTTSPRNYIVNPNRGIVKPDSTVHVKVVLVSEFTPDPARSGKDKFMVQSVIVSKADVDQDKLWKDSKTSDIMKSKLKCVHKDKEDGRIVADSACMDPPELLKAEGPEIIDIDDDDEEDDDDESLKTAPEVFSSFRRIDDEDGDDADDEDEKRTWTGVDDEDDDDNDDDDRVDDRDDEMVVCWRWMDDIQQWRLFEEDIAEELETHYQKDSHSIITLPMGDFGYNFDFNGMKQENLETGRKRVIRREEIGRNEYTTLLEIEYSLDFN</sequence>
<name>A0ABM0LZ15_SACKO</name>
<dbReference type="GeneID" id="102802130"/>
<evidence type="ECO:0000256" key="6">
    <source>
        <dbReference type="SAM" id="MobiDB-lite"/>
    </source>
</evidence>
<evidence type="ECO:0000256" key="5">
    <source>
        <dbReference type="ARBA" id="ARBA00023136"/>
    </source>
</evidence>
<evidence type="ECO:0000313" key="10">
    <source>
        <dbReference type="RefSeq" id="XP_006813006.1"/>
    </source>
</evidence>
<protein>
    <submittedName>
        <fullName evidence="10">Vesicle-associated membrane protein-associated protein B-like</fullName>
    </submittedName>
</protein>
<dbReference type="InterPro" id="IPR008962">
    <property type="entry name" value="PapD-like_sf"/>
</dbReference>
<keyword evidence="3" id="KW-0812">Transmembrane</keyword>
<dbReference type="SUPFAM" id="SSF49354">
    <property type="entry name" value="PapD-like"/>
    <property type="match status" value="1"/>
</dbReference>
<feature type="compositionally biased region" description="Acidic residues" evidence="6">
    <location>
        <begin position="108"/>
        <end position="123"/>
    </location>
</feature>
<dbReference type="Gene3D" id="2.60.40.10">
    <property type="entry name" value="Immunoglobulins"/>
    <property type="match status" value="1"/>
</dbReference>
<organism evidence="9 10">
    <name type="scientific">Saccoglossus kowalevskii</name>
    <name type="common">Acorn worm</name>
    <dbReference type="NCBI Taxonomy" id="10224"/>
    <lineage>
        <taxon>Eukaryota</taxon>
        <taxon>Metazoa</taxon>
        <taxon>Hemichordata</taxon>
        <taxon>Enteropneusta</taxon>
        <taxon>Harrimaniidae</taxon>
        <taxon>Saccoglossus</taxon>
    </lineage>
</organism>
<evidence type="ECO:0000256" key="3">
    <source>
        <dbReference type="ARBA" id="ARBA00022692"/>
    </source>
</evidence>
<comment type="subcellular location">
    <subcellularLocation>
        <location evidence="1">Membrane</location>
        <topology evidence="1">Single-pass type IV membrane protein</topology>
    </subcellularLocation>
</comment>
<proteinExistence type="inferred from homology"/>
<dbReference type="InterPro" id="IPR016763">
    <property type="entry name" value="VAP"/>
</dbReference>
<evidence type="ECO:0000259" key="8">
    <source>
        <dbReference type="PROSITE" id="PS50918"/>
    </source>
</evidence>
<dbReference type="InterPro" id="IPR000535">
    <property type="entry name" value="MSP_dom"/>
</dbReference>
<comment type="similarity">
    <text evidence="2">Belongs to the VAMP-associated protein (VAP) (TC 9.B.17) family.</text>
</comment>
<dbReference type="Pfam" id="PF02825">
    <property type="entry name" value="WWE"/>
    <property type="match status" value="1"/>
</dbReference>
<feature type="domain" description="MSP" evidence="7">
    <location>
        <begin position="1"/>
        <end position="82"/>
    </location>
</feature>
<feature type="region of interest" description="Disordered" evidence="6">
    <location>
        <begin position="97"/>
        <end position="173"/>
    </location>
</feature>
<dbReference type="Proteomes" id="UP000694865">
    <property type="component" value="Unplaced"/>
</dbReference>
<keyword evidence="5" id="KW-0472">Membrane</keyword>
<dbReference type="RefSeq" id="XP_006813006.1">
    <property type="nucleotide sequence ID" value="XM_006812943.1"/>
</dbReference>
<dbReference type="PANTHER" id="PTHR10809">
    <property type="entry name" value="VESICLE-ASSOCIATED MEMBRANE PROTEIN-ASSOCIATED PROTEIN"/>
    <property type="match status" value="1"/>
</dbReference>
<feature type="compositionally biased region" description="Acidic residues" evidence="6">
    <location>
        <begin position="158"/>
        <end position="173"/>
    </location>
</feature>
<evidence type="ECO:0000259" key="7">
    <source>
        <dbReference type="PROSITE" id="PS50202"/>
    </source>
</evidence>
<evidence type="ECO:0000256" key="2">
    <source>
        <dbReference type="ARBA" id="ARBA00008932"/>
    </source>
</evidence>
<dbReference type="SUPFAM" id="SSF117839">
    <property type="entry name" value="WWE domain"/>
    <property type="match status" value="1"/>
</dbReference>
<dbReference type="InterPro" id="IPR013783">
    <property type="entry name" value="Ig-like_fold"/>
</dbReference>
<dbReference type="PANTHER" id="PTHR10809:SF6">
    <property type="entry name" value="AT11025P-RELATED"/>
    <property type="match status" value="1"/>
</dbReference>
<gene>
    <name evidence="10" type="primary">LOC102802130</name>
</gene>
<evidence type="ECO:0000256" key="1">
    <source>
        <dbReference type="ARBA" id="ARBA00004211"/>
    </source>
</evidence>
<feature type="domain" description="WWE" evidence="8">
    <location>
        <begin position="168"/>
        <end position="246"/>
    </location>
</feature>
<dbReference type="PROSITE" id="PS50202">
    <property type="entry name" value="MSP"/>
    <property type="match status" value="1"/>
</dbReference>
<reference evidence="10" key="1">
    <citation type="submission" date="2025-08" db="UniProtKB">
        <authorList>
            <consortium name="RefSeq"/>
        </authorList>
    </citation>
    <scope>IDENTIFICATION</scope>
    <source>
        <tissue evidence="10">Testes</tissue>
    </source>
</reference>
<evidence type="ECO:0000313" key="9">
    <source>
        <dbReference type="Proteomes" id="UP000694865"/>
    </source>
</evidence>
<evidence type="ECO:0000256" key="4">
    <source>
        <dbReference type="ARBA" id="ARBA00022989"/>
    </source>
</evidence>
<keyword evidence="4" id="KW-1133">Transmembrane helix</keyword>
<feature type="compositionally biased region" description="Acidic residues" evidence="6">
    <location>
        <begin position="140"/>
        <end position="150"/>
    </location>
</feature>
<dbReference type="PROSITE" id="PS50918">
    <property type="entry name" value="WWE"/>
    <property type="match status" value="1"/>
</dbReference>